<dbReference type="RefSeq" id="XP_028828902.1">
    <property type="nucleotide sequence ID" value="XM_028973069.1"/>
</dbReference>
<dbReference type="GeneID" id="114786182"/>
<evidence type="ECO:0000256" key="1">
    <source>
        <dbReference type="SAM" id="MobiDB-lite"/>
    </source>
</evidence>
<dbReference type="InterPro" id="IPR045803">
    <property type="entry name" value="DUF5921"/>
</dbReference>
<name>A0AAY4C6Z0_9TELE</name>
<accession>A0AAY4C6Z0</accession>
<reference evidence="6" key="3">
    <citation type="submission" date="2025-09" db="UniProtKB">
        <authorList>
            <consortium name="Ensembl"/>
        </authorList>
    </citation>
    <scope>IDENTIFICATION</scope>
</reference>
<dbReference type="InterPro" id="IPR036322">
    <property type="entry name" value="WD40_repeat_dom_sf"/>
</dbReference>
<dbReference type="Proteomes" id="UP000694580">
    <property type="component" value="Chromosome 3"/>
</dbReference>
<feature type="domain" description="Transcription factor IIIC 90kDa subunit N-terminal" evidence="3">
    <location>
        <begin position="91"/>
        <end position="535"/>
    </location>
</feature>
<reference evidence="6 7" key="1">
    <citation type="submission" date="2020-06" db="EMBL/GenBank/DDBJ databases">
        <authorList>
            <consortium name="Wellcome Sanger Institute Data Sharing"/>
        </authorList>
    </citation>
    <scope>NUCLEOTIDE SEQUENCE [LARGE SCALE GENOMIC DNA]</scope>
</reference>
<feature type="region of interest" description="Disordered" evidence="1">
    <location>
        <begin position="614"/>
        <end position="656"/>
    </location>
</feature>
<dbReference type="InterPro" id="IPR044230">
    <property type="entry name" value="GTF3C4"/>
</dbReference>
<sequence length="815" mass="90571">MWLPKKRFFFVLRAMCPSQAAVGADRLLFVMKMAASGPTCAAGETEPEPEPEPAPGSEQETDPWSVLDPVVKREPAVKLLSPVSGPEPLAWSADHRLAVGTTTGLSVLELVCDVQVQSAGIMLHRTSIPLPGDVYKLKVGSEQEVARAKRKFSSSPDPTVNQLFRMDKVMNPDASCPRGLKYASWSPLGCDLHGRCVLAALTLDGRLMIHSSRKRLQWTPEADLTQLYGDMLKSRGYSPSPQGTVDSPRASLDDLDELRRRYYMQTPVRMEWSGVCSTQRVQTNNTCKDEGTVLLAVLMENGDVVVWQFRLPLQGKDSVISCNTIASGVALPSVLSWWEYEQGGRKMSGLIIGSTAGTVKILPVNLKAVKGYFTLRQPVVLWQEVDKIPVAGVKCVTLFHPHQKCNCSLVVAARGSYIFWCLLVITKAGLNVHNSHVTSLHNTPIISMSACRHGGTIFTCSLDGHVKKLTPKFTDVAVEFKQEELALPEGVAGCRVHGMSVSASGAYMALLTTEGMINGHHPVGRHYQVQFVTLKTPYAAAMQILESGVPNLFQQWDLLDLLRWKVLMDKRIPFFLHDELDDKLHSAGSTYLWRFKLFLCRVLYQSLQKAPSEARWKPSSEESKRLLLDDDETEAGQGDETRADGGDCEAVESSGPSIEEQMNEVLGLMEAAESHLTREHMKQVLGEVYLHTLITENTSIPTRGLCDFLSSDATSEDRAAKVLIGHIFKKMNKQTFPEYCSLCREVLPFTDRKQATCTNRHIWLRCVLSYQACQSMTYKRCLQQDSIARLPGAEDPEWIQRILQGPCPFCDAPFI</sequence>
<proteinExistence type="predicted"/>
<evidence type="ECO:0000313" key="6">
    <source>
        <dbReference type="Ensembl" id="ENSDCDP00010028833.1"/>
    </source>
</evidence>
<evidence type="ECO:0000259" key="3">
    <source>
        <dbReference type="Pfam" id="PF12657"/>
    </source>
</evidence>
<dbReference type="Pfam" id="PF12660">
    <property type="entry name" value="zf-TFIIIC"/>
    <property type="match status" value="1"/>
</dbReference>
<feature type="signal peptide" evidence="2">
    <location>
        <begin position="1"/>
        <end position="20"/>
    </location>
</feature>
<keyword evidence="2" id="KW-0732">Signal</keyword>
<dbReference type="GO" id="GO:0006384">
    <property type="term" value="P:transcription initiation at RNA polymerase III promoter"/>
    <property type="evidence" value="ECO:0007669"/>
    <property type="project" value="InterPro"/>
</dbReference>
<dbReference type="Pfam" id="PF19336">
    <property type="entry name" value="DUF5921"/>
    <property type="match status" value="1"/>
</dbReference>
<feature type="domain" description="Transcription factor IIIC putative zinc-finger" evidence="4">
    <location>
        <begin position="732"/>
        <end position="783"/>
    </location>
</feature>
<dbReference type="InterPro" id="IPR024761">
    <property type="entry name" value="TFIIIC_delta_N"/>
</dbReference>
<keyword evidence="7" id="KW-1185">Reference proteome</keyword>
<feature type="compositionally biased region" description="Basic and acidic residues" evidence="1">
    <location>
        <begin position="614"/>
        <end position="628"/>
    </location>
</feature>
<evidence type="ECO:0000256" key="2">
    <source>
        <dbReference type="SAM" id="SignalP"/>
    </source>
</evidence>
<evidence type="ECO:0000259" key="4">
    <source>
        <dbReference type="Pfam" id="PF12660"/>
    </source>
</evidence>
<gene>
    <name evidence="6" type="primary">GTF3C4</name>
</gene>
<dbReference type="PANTHER" id="PTHR15496">
    <property type="entry name" value="GENERAL TRANSCRIPTION FACTOR 3C POLYPEPTIDE 4 FAMILY"/>
    <property type="match status" value="1"/>
</dbReference>
<feature type="domain" description="DUF5921" evidence="5">
    <location>
        <begin position="536"/>
        <end position="613"/>
    </location>
</feature>
<dbReference type="PANTHER" id="PTHR15496:SF2">
    <property type="entry name" value="GENERAL TRANSCRIPTION FACTOR 3C POLYPEPTIDE 4"/>
    <property type="match status" value="1"/>
</dbReference>
<dbReference type="GO" id="GO:0004402">
    <property type="term" value="F:histone acetyltransferase activity"/>
    <property type="evidence" value="ECO:0007669"/>
    <property type="project" value="InterPro"/>
</dbReference>
<dbReference type="Ensembl" id="ENSDCDT00010035611.1">
    <property type="protein sequence ID" value="ENSDCDP00010028833.1"/>
    <property type="gene ID" value="ENSDCDG00010018197.1"/>
</dbReference>
<feature type="chain" id="PRO_5044300717" description="General transcription factor IIIC, polypeptide 4" evidence="2">
    <location>
        <begin position="21"/>
        <end position="815"/>
    </location>
</feature>
<dbReference type="InterPro" id="IPR024764">
    <property type="entry name" value="TFIIIC_Znf"/>
</dbReference>
<dbReference type="Pfam" id="PF12657">
    <property type="entry name" value="TFIIIC_delta"/>
    <property type="match status" value="1"/>
</dbReference>
<dbReference type="GeneTree" id="ENSGT00390000011873"/>
<dbReference type="AlphaFoldDB" id="A0AAY4C6Z0"/>
<organism evidence="6 7">
    <name type="scientific">Denticeps clupeoides</name>
    <name type="common">denticle herring</name>
    <dbReference type="NCBI Taxonomy" id="299321"/>
    <lineage>
        <taxon>Eukaryota</taxon>
        <taxon>Metazoa</taxon>
        <taxon>Chordata</taxon>
        <taxon>Craniata</taxon>
        <taxon>Vertebrata</taxon>
        <taxon>Euteleostomi</taxon>
        <taxon>Actinopterygii</taxon>
        <taxon>Neopterygii</taxon>
        <taxon>Teleostei</taxon>
        <taxon>Clupei</taxon>
        <taxon>Clupeiformes</taxon>
        <taxon>Denticipitoidei</taxon>
        <taxon>Denticipitidae</taxon>
        <taxon>Denticeps</taxon>
    </lineage>
</organism>
<protein>
    <recommendedName>
        <fullName evidence="8">General transcription factor IIIC, polypeptide 4</fullName>
    </recommendedName>
</protein>
<dbReference type="SUPFAM" id="SSF50978">
    <property type="entry name" value="WD40 repeat-like"/>
    <property type="match status" value="1"/>
</dbReference>
<feature type="region of interest" description="Disordered" evidence="1">
    <location>
        <begin position="39"/>
        <end position="63"/>
    </location>
</feature>
<evidence type="ECO:0000313" key="7">
    <source>
        <dbReference type="Proteomes" id="UP000694580"/>
    </source>
</evidence>
<evidence type="ECO:0000259" key="5">
    <source>
        <dbReference type="Pfam" id="PF19336"/>
    </source>
</evidence>
<dbReference type="GO" id="GO:0000127">
    <property type="term" value="C:transcription factor TFIIIC complex"/>
    <property type="evidence" value="ECO:0007669"/>
    <property type="project" value="InterPro"/>
</dbReference>
<reference evidence="6" key="2">
    <citation type="submission" date="2025-08" db="UniProtKB">
        <authorList>
            <consortium name="Ensembl"/>
        </authorList>
    </citation>
    <scope>IDENTIFICATION</scope>
</reference>
<evidence type="ECO:0008006" key="8">
    <source>
        <dbReference type="Google" id="ProtNLM"/>
    </source>
</evidence>